<dbReference type="EMBL" id="VSWD01000002">
    <property type="protein sequence ID" value="KAK3107044.1"/>
    <property type="molecule type" value="Genomic_DNA"/>
</dbReference>
<keyword evidence="3" id="KW-1185">Reference proteome</keyword>
<evidence type="ECO:0000313" key="2">
    <source>
        <dbReference type="EMBL" id="KAK3107044.1"/>
    </source>
</evidence>
<dbReference type="Proteomes" id="UP001186944">
    <property type="component" value="Unassembled WGS sequence"/>
</dbReference>
<reference evidence="2" key="1">
    <citation type="submission" date="2019-08" db="EMBL/GenBank/DDBJ databases">
        <title>The improved chromosome-level genome for the pearl oyster Pinctada fucata martensii using PacBio sequencing and Hi-C.</title>
        <authorList>
            <person name="Zheng Z."/>
        </authorList>
    </citation>
    <scope>NUCLEOTIDE SEQUENCE</scope>
    <source>
        <strain evidence="2">ZZ-2019</strain>
        <tissue evidence="2">Adductor muscle</tissue>
    </source>
</reference>
<evidence type="ECO:0000259" key="1">
    <source>
        <dbReference type="Pfam" id="PF20231"/>
    </source>
</evidence>
<comment type="caution">
    <text evidence="2">The sequence shown here is derived from an EMBL/GenBank/DDBJ whole genome shotgun (WGS) entry which is preliminary data.</text>
</comment>
<organism evidence="2 3">
    <name type="scientific">Pinctada imbricata</name>
    <name type="common">Atlantic pearl-oyster</name>
    <name type="synonym">Pinctada martensii</name>
    <dbReference type="NCBI Taxonomy" id="66713"/>
    <lineage>
        <taxon>Eukaryota</taxon>
        <taxon>Metazoa</taxon>
        <taxon>Spiralia</taxon>
        <taxon>Lophotrochozoa</taxon>
        <taxon>Mollusca</taxon>
        <taxon>Bivalvia</taxon>
        <taxon>Autobranchia</taxon>
        <taxon>Pteriomorphia</taxon>
        <taxon>Pterioida</taxon>
        <taxon>Pterioidea</taxon>
        <taxon>Pteriidae</taxon>
        <taxon>Pinctada</taxon>
    </lineage>
</organism>
<dbReference type="Pfam" id="PF20231">
    <property type="entry name" value="DUF6589"/>
    <property type="match status" value="1"/>
</dbReference>
<feature type="domain" description="DUF6589" evidence="1">
    <location>
        <begin position="3"/>
        <end position="296"/>
    </location>
</feature>
<dbReference type="InterPro" id="IPR046496">
    <property type="entry name" value="DUF6589"/>
</dbReference>
<sequence>VTLGGDQLTRVRMQGAKDLKALSTTAQGRLAHLEPVVCELWHLKQDFLEVTNSIRLFYGKATAADQGTLFHLKTILKKKPDVNGKVKSNFKAHSEFLCLVAKELIREQALEIMDACAPLIPANIKVATKDRKCVIRDEIVFKMMEMFGYNEGDTSLPNGDHDELFNYSCQLCQWGIHFLALDDTAKEGDIKRIQPNLLKCIPFFYSHSKLSKYLVECVDIILKCESSSPLSRIRILEGFFVNRKGGQGNNVEADLVQEHSVRHQKELIRALGANKSDKAILRATGAANLVTSLVENYDTALSVPITCIKGSNHGTCTNEKDMTVIRECLRSTRPFKHTPGRKCTPHKFVLPKFKVNVSKLLTDLKVIIDRLSYGLIDGNSHEEDEHGENDGLPDI</sequence>
<proteinExistence type="predicted"/>
<name>A0AA89CAJ8_PINIB</name>
<evidence type="ECO:0000313" key="3">
    <source>
        <dbReference type="Proteomes" id="UP001186944"/>
    </source>
</evidence>
<dbReference type="AlphaFoldDB" id="A0AA89CAJ8"/>
<protein>
    <recommendedName>
        <fullName evidence="1">DUF6589 domain-containing protein</fullName>
    </recommendedName>
</protein>
<accession>A0AA89CAJ8</accession>
<gene>
    <name evidence="2" type="ORF">FSP39_005803</name>
</gene>
<feature type="non-terminal residue" evidence="2">
    <location>
        <position position="1"/>
    </location>
</feature>